<accession>A0A6B1D662</accession>
<dbReference type="EMBL" id="VXMH01000036">
    <property type="protein sequence ID" value="MYC94912.1"/>
    <property type="molecule type" value="Genomic_DNA"/>
</dbReference>
<sequence length="275" mass="30731">MSLAPVEITVNVEVDLLGESPKADILLLRREGEEWNAAQRARLPDGVRDSAAGHALLEFKYTESVNETALAQAVSYDHFYRQAQRLSEEQAITVVLSARTPQTTRLAEWGYEEMQEGVFRSPLPLLRRVWLLVLNDLPPTPHNAFVKLFASREQERKAAFGALAATEVTMSPQLHAYMFGLQETLEVKGEIDMAEMLTPDKIMEIGEKIRQRVLETATPEEKLAGLDPQERLEGLEPQERLEGLTDAERKLLFRLLREELGIPPGGEGDSDGGTA</sequence>
<proteinExistence type="predicted"/>
<evidence type="ECO:0000256" key="1">
    <source>
        <dbReference type="SAM" id="MobiDB-lite"/>
    </source>
</evidence>
<organism evidence="2">
    <name type="scientific">Caldilineaceae bacterium SB0661_bin_32</name>
    <dbReference type="NCBI Taxonomy" id="2605255"/>
    <lineage>
        <taxon>Bacteria</taxon>
        <taxon>Bacillati</taxon>
        <taxon>Chloroflexota</taxon>
        <taxon>Caldilineae</taxon>
        <taxon>Caldilineales</taxon>
        <taxon>Caldilineaceae</taxon>
    </lineage>
</organism>
<feature type="region of interest" description="Disordered" evidence="1">
    <location>
        <begin position="219"/>
        <end position="243"/>
    </location>
</feature>
<name>A0A6B1D662_9CHLR</name>
<dbReference type="AlphaFoldDB" id="A0A6B1D662"/>
<comment type="caution">
    <text evidence="2">The sequence shown here is derived from an EMBL/GenBank/DDBJ whole genome shotgun (WGS) entry which is preliminary data.</text>
</comment>
<reference evidence="2" key="1">
    <citation type="submission" date="2019-09" db="EMBL/GenBank/DDBJ databases">
        <title>Characterisation of the sponge microbiome using genome-centric metagenomics.</title>
        <authorList>
            <person name="Engelberts J.P."/>
            <person name="Robbins S.J."/>
            <person name="De Goeij J.M."/>
            <person name="Aranda M."/>
            <person name="Bell S.C."/>
            <person name="Webster N.S."/>
        </authorList>
    </citation>
    <scope>NUCLEOTIDE SEQUENCE</scope>
    <source>
        <strain evidence="2">SB0661_bin_32</strain>
    </source>
</reference>
<evidence type="ECO:0000313" key="2">
    <source>
        <dbReference type="EMBL" id="MYC94912.1"/>
    </source>
</evidence>
<protein>
    <submittedName>
        <fullName evidence="2">Uncharacterized protein</fullName>
    </submittedName>
</protein>
<gene>
    <name evidence="2" type="ORF">F4X14_08065</name>
</gene>